<feature type="compositionally biased region" description="Low complexity" evidence="1">
    <location>
        <begin position="47"/>
        <end position="56"/>
    </location>
</feature>
<dbReference type="RefSeq" id="XP_022458557.1">
    <property type="nucleotide sequence ID" value="XM_022602787.1"/>
</dbReference>
<accession>W6MVU7</accession>
<reference evidence="2" key="1">
    <citation type="submission" date="2013-12" db="EMBL/GenBank/DDBJ databases">
        <authorList>
            <person name="Genoscope - CEA"/>
        </authorList>
    </citation>
    <scope>NUCLEOTIDE SEQUENCE</scope>
    <source>
        <strain evidence="2">CBS 1993</strain>
    </source>
</reference>
<dbReference type="EMBL" id="HG793127">
    <property type="protein sequence ID" value="CDK26555.1"/>
    <property type="molecule type" value="Genomic_DNA"/>
</dbReference>
<dbReference type="OrthoDB" id="5377012at2759"/>
<feature type="compositionally biased region" description="Polar residues" evidence="1">
    <location>
        <begin position="281"/>
        <end position="303"/>
    </location>
</feature>
<evidence type="ECO:0000313" key="3">
    <source>
        <dbReference type="Proteomes" id="UP000019384"/>
    </source>
</evidence>
<feature type="region of interest" description="Disordered" evidence="1">
    <location>
        <begin position="1"/>
        <end position="56"/>
    </location>
</feature>
<gene>
    <name evidence="2" type="ORF">KUCA_T00002527001</name>
</gene>
<organism evidence="2 3">
    <name type="scientific">Kuraishia capsulata CBS 1993</name>
    <dbReference type="NCBI Taxonomy" id="1382522"/>
    <lineage>
        <taxon>Eukaryota</taxon>
        <taxon>Fungi</taxon>
        <taxon>Dikarya</taxon>
        <taxon>Ascomycota</taxon>
        <taxon>Saccharomycotina</taxon>
        <taxon>Pichiomycetes</taxon>
        <taxon>Pichiales</taxon>
        <taxon>Pichiaceae</taxon>
        <taxon>Kuraishia</taxon>
    </lineage>
</organism>
<reference evidence="2" key="2">
    <citation type="submission" date="2014-02" db="EMBL/GenBank/DDBJ databases">
        <title>Complete DNA sequence of /Kuraishia capsulata/ illustrates novel genomic features among budding yeasts (/Saccharomycotina/).</title>
        <authorList>
            <person name="Morales L."/>
            <person name="Noel B."/>
            <person name="Porcel B."/>
            <person name="Marcet-Houben M."/>
            <person name="Hullo M-F."/>
            <person name="Sacerdot C."/>
            <person name="Tekaia F."/>
            <person name="Leh-Louis V."/>
            <person name="Despons L."/>
            <person name="Khanna V."/>
            <person name="Aury J-M."/>
            <person name="Barbe V."/>
            <person name="Couloux A."/>
            <person name="Labadie K."/>
            <person name="Pelletier E."/>
            <person name="Souciet J-L."/>
            <person name="Boekhout T."/>
            <person name="Gabaldon T."/>
            <person name="Wincker P."/>
            <person name="Dujon B."/>
        </authorList>
    </citation>
    <scope>NUCLEOTIDE SEQUENCE</scope>
    <source>
        <strain evidence="2">CBS 1993</strain>
    </source>
</reference>
<feature type="region of interest" description="Disordered" evidence="1">
    <location>
        <begin position="276"/>
        <end position="303"/>
    </location>
</feature>
<feature type="compositionally biased region" description="Polar residues" evidence="1">
    <location>
        <begin position="26"/>
        <end position="38"/>
    </location>
</feature>
<feature type="region of interest" description="Disordered" evidence="1">
    <location>
        <begin position="82"/>
        <end position="134"/>
    </location>
</feature>
<feature type="compositionally biased region" description="Polar residues" evidence="1">
    <location>
        <begin position="8"/>
        <end position="18"/>
    </location>
</feature>
<evidence type="ECO:0000313" key="2">
    <source>
        <dbReference type="EMBL" id="CDK26555.1"/>
    </source>
</evidence>
<dbReference type="Proteomes" id="UP000019384">
    <property type="component" value="Unassembled WGS sequence"/>
</dbReference>
<proteinExistence type="predicted"/>
<feature type="compositionally biased region" description="Polar residues" evidence="1">
    <location>
        <begin position="101"/>
        <end position="134"/>
    </location>
</feature>
<dbReference type="GeneID" id="34519945"/>
<dbReference type="AlphaFoldDB" id="W6MVU7"/>
<protein>
    <submittedName>
        <fullName evidence="2">Uncharacterized protein</fullName>
    </submittedName>
</protein>
<evidence type="ECO:0000256" key="1">
    <source>
        <dbReference type="SAM" id="MobiDB-lite"/>
    </source>
</evidence>
<name>W6MVU7_9ASCO</name>
<keyword evidence="3" id="KW-1185">Reference proteome</keyword>
<sequence>MTIEPENRNSPARTSFSARRSVDAAVTSQPRTAPAATTSHRHRSSSESRSPGNSRFSWVRRLMNNTKTSSSPVNPQLRANLQESGSRAVVPRMQQRPVRTRSVSAGGTPSSGPSNIDAISNGGTSRTSSLAASSIENASTAPMISVSSMSVTSGEGDTDSNSVGLSTTATSIAPTTAGTSVTNNPGIITFNNYYGYTPTPSIAPSNPATQGTNMDNSSIVTLASSTRNRRRRSMDTNASTLGIPPASIYERMTSTTTPLHAPSIHASVANRATATIDDSLDQGTGDNNSSIPNSDGMSNNDITSIRSLKSYTTTWTAKTGE</sequence>
<dbReference type="HOGENOM" id="CLU_866165_0_0_1"/>